<dbReference type="Proteomes" id="UP000315217">
    <property type="component" value="Unassembled WGS sequence"/>
</dbReference>
<dbReference type="AlphaFoldDB" id="A0A537LS93"/>
<dbReference type="Pfam" id="PF01547">
    <property type="entry name" value="SBP_bac_1"/>
    <property type="match status" value="1"/>
</dbReference>
<dbReference type="EMBL" id="VBAI01000090">
    <property type="protein sequence ID" value="TMJ10893.1"/>
    <property type="molecule type" value="Genomic_DNA"/>
</dbReference>
<name>A0A537LS93_9BACT</name>
<comment type="function">
    <text evidence="5">Part of a binding-protein-dependent transport system for a sugar.</text>
</comment>
<dbReference type="Gene3D" id="3.40.190.10">
    <property type="entry name" value="Periplasmic binding protein-like II"/>
    <property type="match status" value="2"/>
</dbReference>
<evidence type="ECO:0000256" key="6">
    <source>
        <dbReference type="ARBA" id="ARBA00049753"/>
    </source>
</evidence>
<dbReference type="GO" id="GO:0030313">
    <property type="term" value="C:cell envelope"/>
    <property type="evidence" value="ECO:0007669"/>
    <property type="project" value="UniProtKB-SubCell"/>
</dbReference>
<dbReference type="InterPro" id="IPR050490">
    <property type="entry name" value="Bact_solute-bd_prot1"/>
</dbReference>
<comment type="caution">
    <text evidence="7">The sequence shown here is derived from an EMBL/GenBank/DDBJ whole genome shotgun (WGS) entry which is preliminary data.</text>
</comment>
<sequence>MSSPGTRVQARGLVRLEIFSSWTWGSEAEGLKALVQAYEQRHAGVEVVNVATAGSATTNDMAILTARMLGGNPPDSFQAHGGEELASTWVTSGYVEPLTPLYEREGWAAVLPKSLLNIVTYKGDQYSVPVSVHRGNVLWYNKKILDENKLAPPTSWDEFFKVASALRAKGITSLALGDKNKWEAAHLFEDVLLGALGPIGYRGLWNGKTSWTGDSARRALQTYARVLDYANPDHATGTWDSAAQMLIDGKAAMTVMGDWASGYFNSHGWAPGVDYGYVPAFGSAGAFIVISAAFSLPKRAPHREQALNWLRVAGSKEGQEALNPLKGSFCARIDCDPTKFDGYWQSAGKDYVKNVLVPSEVHGSAAPPAFTVAFNDIVSQFVSNRDVVAAQSELQNACSDNKMCP</sequence>
<protein>
    <recommendedName>
        <fullName evidence="6">Probable sugar-binding periplasmic protein</fullName>
    </recommendedName>
</protein>
<evidence type="ECO:0000256" key="5">
    <source>
        <dbReference type="ARBA" id="ARBA00049629"/>
    </source>
</evidence>
<comment type="subcellular location">
    <subcellularLocation>
        <location evidence="1">Cell envelope</location>
    </subcellularLocation>
</comment>
<evidence type="ECO:0000256" key="1">
    <source>
        <dbReference type="ARBA" id="ARBA00004196"/>
    </source>
</evidence>
<evidence type="ECO:0000313" key="7">
    <source>
        <dbReference type="EMBL" id="TMJ10893.1"/>
    </source>
</evidence>
<evidence type="ECO:0000313" key="8">
    <source>
        <dbReference type="Proteomes" id="UP000315217"/>
    </source>
</evidence>
<gene>
    <name evidence="7" type="ORF">E6G98_06440</name>
</gene>
<keyword evidence="4" id="KW-0732">Signal</keyword>
<dbReference type="InterPro" id="IPR006059">
    <property type="entry name" value="SBP"/>
</dbReference>
<evidence type="ECO:0000256" key="2">
    <source>
        <dbReference type="ARBA" id="ARBA00008520"/>
    </source>
</evidence>
<reference evidence="7 8" key="1">
    <citation type="journal article" date="2019" name="Nat. Microbiol.">
        <title>Mediterranean grassland soil C-N compound turnover is dependent on rainfall and depth, and is mediated by genomically divergent microorganisms.</title>
        <authorList>
            <person name="Diamond S."/>
            <person name="Andeer P.F."/>
            <person name="Li Z."/>
            <person name="Crits-Christoph A."/>
            <person name="Burstein D."/>
            <person name="Anantharaman K."/>
            <person name="Lane K.R."/>
            <person name="Thomas B.C."/>
            <person name="Pan C."/>
            <person name="Northen T.R."/>
            <person name="Banfield J.F."/>
        </authorList>
    </citation>
    <scope>NUCLEOTIDE SEQUENCE [LARGE SCALE GENOMIC DNA]</scope>
    <source>
        <strain evidence="7">NP_1</strain>
    </source>
</reference>
<dbReference type="PANTHER" id="PTHR43649">
    <property type="entry name" value="ARABINOSE-BINDING PROTEIN-RELATED"/>
    <property type="match status" value="1"/>
</dbReference>
<organism evidence="7 8">
    <name type="scientific">Candidatus Segetimicrobium genomatis</name>
    <dbReference type="NCBI Taxonomy" id="2569760"/>
    <lineage>
        <taxon>Bacteria</taxon>
        <taxon>Bacillati</taxon>
        <taxon>Candidatus Sysuimicrobiota</taxon>
        <taxon>Candidatus Sysuimicrobiia</taxon>
        <taxon>Candidatus Sysuimicrobiales</taxon>
        <taxon>Candidatus Segetimicrobiaceae</taxon>
        <taxon>Candidatus Segetimicrobium</taxon>
    </lineage>
</organism>
<dbReference type="SUPFAM" id="SSF53850">
    <property type="entry name" value="Periplasmic binding protein-like II"/>
    <property type="match status" value="1"/>
</dbReference>
<evidence type="ECO:0000256" key="4">
    <source>
        <dbReference type="ARBA" id="ARBA00022729"/>
    </source>
</evidence>
<keyword evidence="3" id="KW-0813">Transport</keyword>
<comment type="similarity">
    <text evidence="2">Belongs to the bacterial solute-binding protein 1 family.</text>
</comment>
<accession>A0A537LS93</accession>
<dbReference type="PANTHER" id="PTHR43649:SF28">
    <property type="entry name" value="BINDING PROTEIN COMPONENT OF ABC SUGAR TRANSPORTER-RELATED"/>
    <property type="match status" value="1"/>
</dbReference>
<proteinExistence type="inferred from homology"/>
<evidence type="ECO:0000256" key="3">
    <source>
        <dbReference type="ARBA" id="ARBA00022448"/>
    </source>
</evidence>